<protein>
    <submittedName>
        <fullName evidence="2">Uncharacterized protein</fullName>
    </submittedName>
</protein>
<name>A0A923IWD4_9SPHI</name>
<dbReference type="Proteomes" id="UP000601055">
    <property type="component" value="Unassembled WGS sequence"/>
</dbReference>
<keyword evidence="1" id="KW-0812">Transmembrane</keyword>
<organism evidence="2 3">
    <name type="scientific">Pedobacter planticolens</name>
    <dbReference type="NCBI Taxonomy" id="2679964"/>
    <lineage>
        <taxon>Bacteria</taxon>
        <taxon>Pseudomonadati</taxon>
        <taxon>Bacteroidota</taxon>
        <taxon>Sphingobacteriia</taxon>
        <taxon>Sphingobacteriales</taxon>
        <taxon>Sphingobacteriaceae</taxon>
        <taxon>Pedobacter</taxon>
    </lineage>
</organism>
<evidence type="ECO:0000313" key="2">
    <source>
        <dbReference type="EMBL" id="MBB2147016.1"/>
    </source>
</evidence>
<comment type="caution">
    <text evidence="2">The sequence shown here is derived from an EMBL/GenBank/DDBJ whole genome shotgun (WGS) entry which is preliminary data.</text>
</comment>
<sequence length="247" mass="27088">MSKINETGEAKNLANFEILITYVIGFGAIYKPSRASISVGNMQGQLVKAKDVVNELHVVLASWSNAVAAREIEFKPLRGLSTRLLNALKATDTPLQIIENVATINRKLQGKRASAKLTEEEKSALAAEGKAVNQISVSQRGYNNMLDHFDKLVKLLASIPQYKPNETELKVATLTLLYTKLQQLSMAVVATEIELSNVRLLRNELMYNLETGVVATAQDAKTYVKSVFGAGSAQYKQVSGLIFKMAK</sequence>
<feature type="transmembrane region" description="Helical" evidence="1">
    <location>
        <begin position="12"/>
        <end position="30"/>
    </location>
</feature>
<dbReference type="EMBL" id="WNXD01000002">
    <property type="protein sequence ID" value="MBB2147016.1"/>
    <property type="molecule type" value="Genomic_DNA"/>
</dbReference>
<accession>A0A923IWD4</accession>
<evidence type="ECO:0000256" key="1">
    <source>
        <dbReference type="SAM" id="Phobius"/>
    </source>
</evidence>
<dbReference type="AlphaFoldDB" id="A0A923IWD4"/>
<proteinExistence type="predicted"/>
<reference evidence="2" key="1">
    <citation type="submission" date="2019-11" db="EMBL/GenBank/DDBJ databases">
        <title>Description of Pedobacter sp. LMG 31464T.</title>
        <authorList>
            <person name="Carlier A."/>
            <person name="Qi S."/>
            <person name="Vandamme P."/>
        </authorList>
    </citation>
    <scope>NUCLEOTIDE SEQUENCE</scope>
    <source>
        <strain evidence="2">LMG 31464</strain>
    </source>
</reference>
<keyword evidence="1" id="KW-1133">Transmembrane helix</keyword>
<keyword evidence="3" id="KW-1185">Reference proteome</keyword>
<dbReference type="RefSeq" id="WP_182923636.1">
    <property type="nucleotide sequence ID" value="NZ_WNXD01000002.1"/>
</dbReference>
<evidence type="ECO:0000313" key="3">
    <source>
        <dbReference type="Proteomes" id="UP000601055"/>
    </source>
</evidence>
<keyword evidence="1" id="KW-0472">Membrane</keyword>
<gene>
    <name evidence="2" type="ORF">GM921_16045</name>
</gene>